<organism evidence="1 2">
    <name type="scientific">Trichuris suis</name>
    <name type="common">pig whipworm</name>
    <dbReference type="NCBI Taxonomy" id="68888"/>
    <lineage>
        <taxon>Eukaryota</taxon>
        <taxon>Metazoa</taxon>
        <taxon>Ecdysozoa</taxon>
        <taxon>Nematoda</taxon>
        <taxon>Enoplea</taxon>
        <taxon>Dorylaimia</taxon>
        <taxon>Trichinellida</taxon>
        <taxon>Trichuridae</taxon>
        <taxon>Trichuris</taxon>
    </lineage>
</organism>
<protein>
    <submittedName>
        <fullName evidence="1">Uncharacterized protein</fullName>
    </submittedName>
</protein>
<dbReference type="AlphaFoldDB" id="A0A085M633"/>
<name>A0A085M633_9BILA</name>
<reference evidence="1 2" key="1">
    <citation type="journal article" date="2014" name="Nat. Genet.">
        <title>Genome and transcriptome of the porcine whipworm Trichuris suis.</title>
        <authorList>
            <person name="Jex A.R."/>
            <person name="Nejsum P."/>
            <person name="Schwarz E.M."/>
            <person name="Hu L."/>
            <person name="Young N.D."/>
            <person name="Hall R.S."/>
            <person name="Korhonen P.K."/>
            <person name="Liao S."/>
            <person name="Thamsborg S."/>
            <person name="Xia J."/>
            <person name="Xu P."/>
            <person name="Wang S."/>
            <person name="Scheerlinck J.P."/>
            <person name="Hofmann A."/>
            <person name="Sternberg P.W."/>
            <person name="Wang J."/>
            <person name="Gasser R.B."/>
        </authorList>
    </citation>
    <scope>NUCLEOTIDE SEQUENCE [LARGE SCALE GENOMIC DNA]</scope>
    <source>
        <strain evidence="1">DCEP-RM93M</strain>
    </source>
</reference>
<proteinExistence type="predicted"/>
<evidence type="ECO:0000313" key="2">
    <source>
        <dbReference type="Proteomes" id="UP000030764"/>
    </source>
</evidence>
<keyword evidence="2" id="KW-1185">Reference proteome</keyword>
<dbReference type="Proteomes" id="UP000030764">
    <property type="component" value="Unassembled WGS sequence"/>
</dbReference>
<gene>
    <name evidence="1" type="ORF">M513_06526</name>
</gene>
<dbReference type="EMBL" id="KL363225">
    <property type="protein sequence ID" value="KFD52679.1"/>
    <property type="molecule type" value="Genomic_DNA"/>
</dbReference>
<sequence length="61" mass="6833">MLTVHTGDGTRLPLVIAVHWEEVLLKQSAIGLGMDELARKLPKSYSEDFIPCEPNLIIMNQ</sequence>
<evidence type="ECO:0000313" key="1">
    <source>
        <dbReference type="EMBL" id="KFD52679.1"/>
    </source>
</evidence>
<accession>A0A085M633</accession>